<feature type="signal peptide" evidence="1">
    <location>
        <begin position="1"/>
        <end position="23"/>
    </location>
</feature>
<organism evidence="2 3">
    <name type="scientific">Stakelama marina</name>
    <dbReference type="NCBI Taxonomy" id="2826939"/>
    <lineage>
        <taxon>Bacteria</taxon>
        <taxon>Pseudomonadati</taxon>
        <taxon>Pseudomonadota</taxon>
        <taxon>Alphaproteobacteria</taxon>
        <taxon>Sphingomonadales</taxon>
        <taxon>Sphingomonadaceae</taxon>
        <taxon>Stakelama</taxon>
    </lineage>
</organism>
<evidence type="ECO:0000256" key="1">
    <source>
        <dbReference type="SAM" id="SignalP"/>
    </source>
</evidence>
<gene>
    <name evidence="2" type="ORF">J7S20_00200</name>
</gene>
<reference evidence="2" key="1">
    <citation type="submission" date="2021-04" db="EMBL/GenBank/DDBJ databases">
        <title>Ouciella asimina sp. nov., isolated from the surface seawater in the hydrothermal field of Okinawa Trough.</title>
        <authorList>
            <person name="Shuang W."/>
        </authorList>
    </citation>
    <scope>NUCLEOTIDE SEQUENCE</scope>
    <source>
        <strain evidence="2">LXI357</strain>
    </source>
</reference>
<accession>A0A8T4I8T9</accession>
<evidence type="ECO:0000313" key="2">
    <source>
        <dbReference type="EMBL" id="MBR0550920.1"/>
    </source>
</evidence>
<protein>
    <recommendedName>
        <fullName evidence="4">SIMPL domain-containing protein</fullName>
    </recommendedName>
</protein>
<name>A0A8T4I8T9_9SPHN</name>
<proteinExistence type="predicted"/>
<dbReference type="RefSeq" id="WP_284052216.1">
    <property type="nucleotide sequence ID" value="NZ_JAGRQC010000001.1"/>
</dbReference>
<evidence type="ECO:0008006" key="4">
    <source>
        <dbReference type="Google" id="ProtNLM"/>
    </source>
</evidence>
<dbReference type="AlphaFoldDB" id="A0A8T4I8T9"/>
<comment type="caution">
    <text evidence="2">The sequence shown here is derived from an EMBL/GenBank/DDBJ whole genome shotgun (WGS) entry which is preliminary data.</text>
</comment>
<feature type="chain" id="PRO_5035847956" description="SIMPL domain-containing protein" evidence="1">
    <location>
        <begin position="24"/>
        <end position="133"/>
    </location>
</feature>
<dbReference type="EMBL" id="JAGRQC010000001">
    <property type="protein sequence ID" value="MBR0550920.1"/>
    <property type="molecule type" value="Genomic_DNA"/>
</dbReference>
<sequence>MMRRLLLIGSATIAALPLGGAQASGGGNGTDLAFIPMERISVPIVDAGRVEGALRFRIVLEAKDDEAAQKLTAELPTLRAQALSIGSEFSRLSASPFIAVDARRFSAELNQAMHKREPAIARVLLVEVAARSS</sequence>
<evidence type="ECO:0000313" key="3">
    <source>
        <dbReference type="Proteomes" id="UP000676996"/>
    </source>
</evidence>
<keyword evidence="1" id="KW-0732">Signal</keyword>
<keyword evidence="3" id="KW-1185">Reference proteome</keyword>
<dbReference type="Proteomes" id="UP000676996">
    <property type="component" value="Unassembled WGS sequence"/>
</dbReference>